<evidence type="ECO:0000256" key="4">
    <source>
        <dbReference type="ARBA" id="ARBA00022475"/>
    </source>
</evidence>
<evidence type="ECO:0000256" key="5">
    <source>
        <dbReference type="ARBA" id="ARBA00022692"/>
    </source>
</evidence>
<evidence type="ECO:0000256" key="1">
    <source>
        <dbReference type="ARBA" id="ARBA00004651"/>
    </source>
</evidence>
<feature type="transmembrane region" description="Helical" evidence="9">
    <location>
        <begin position="372"/>
        <end position="390"/>
    </location>
</feature>
<feature type="transmembrane region" description="Helical" evidence="9">
    <location>
        <begin position="41"/>
        <end position="65"/>
    </location>
</feature>
<feature type="transmembrane region" description="Helical" evidence="9">
    <location>
        <begin position="338"/>
        <end position="360"/>
    </location>
</feature>
<dbReference type="GO" id="GO:0015190">
    <property type="term" value="F:L-leucine transmembrane transporter activity"/>
    <property type="evidence" value="ECO:0007669"/>
    <property type="project" value="TreeGrafter"/>
</dbReference>
<sequence length="391" mass="42409">MSAISNKTTWITGIAIFSMFFGAGNVVFPLLLGKICGDQNLYATIGLLLTAIGGPLLGLFGAMLFQGNFKEFFCRIGTAPGYILMIITSLLLGPFAVMPRCLIVSYAALSSFFPGLSLFAFSILSAAVIFLLVFKKNKLLPILGMTLSPILLISLILIIVISLFGGKATHVEMTPIKALTKGLLVGYDTMDLIASIFFSVSIWSLLKTKLRTEHHAGKNYEIKVFMIAGSFAGILLGLVYIGFSHAASLHIPLLANTPSENLLTTLAYSSLGSIFGILANLAIGLACLTTIMSLAVTFTEILRNDFNMKKINHPTWIFIIVVITALFSNLGFSTIMNFIHPAVEICYPAIVVMTICNILYKTCNFKMIKSPVYVTLAITLIIKGIFVMKAL</sequence>
<feature type="transmembrane region" description="Helical" evidence="9">
    <location>
        <begin position="112"/>
        <end position="133"/>
    </location>
</feature>
<keyword evidence="3" id="KW-0813">Transport</keyword>
<dbReference type="Pfam" id="PF05525">
    <property type="entry name" value="Branch_AA_trans"/>
    <property type="match status" value="1"/>
</dbReference>
<dbReference type="GO" id="GO:0005304">
    <property type="term" value="F:L-valine transmembrane transporter activity"/>
    <property type="evidence" value="ECO:0007669"/>
    <property type="project" value="TreeGrafter"/>
</dbReference>
<dbReference type="GO" id="GO:0015820">
    <property type="term" value="P:L-leucine transport"/>
    <property type="evidence" value="ECO:0007669"/>
    <property type="project" value="TreeGrafter"/>
</dbReference>
<keyword evidence="6" id="KW-0029">Amino-acid transport</keyword>
<keyword evidence="7 9" id="KW-1133">Transmembrane helix</keyword>
<accession>A0A2A4YBH2</accession>
<reference evidence="11" key="1">
    <citation type="submission" date="2017-08" db="EMBL/GenBank/DDBJ databases">
        <title>A dynamic microbial community with high functional redundancy inhabits the cold, oxic subseafloor aquifer.</title>
        <authorList>
            <person name="Tully B.J."/>
            <person name="Wheat C.G."/>
            <person name="Glazer B.T."/>
            <person name="Huber J.A."/>
        </authorList>
    </citation>
    <scope>NUCLEOTIDE SEQUENCE [LARGE SCALE GENOMIC DNA]</scope>
</reference>
<evidence type="ECO:0008006" key="12">
    <source>
        <dbReference type="Google" id="ProtNLM"/>
    </source>
</evidence>
<feature type="transmembrane region" description="Helical" evidence="9">
    <location>
        <begin position="184"/>
        <end position="203"/>
    </location>
</feature>
<dbReference type="Proteomes" id="UP000217838">
    <property type="component" value="Unassembled WGS sequence"/>
</dbReference>
<dbReference type="PANTHER" id="PTHR30588:SF0">
    <property type="entry name" value="BRANCHED-CHAIN AMINO ACID PERMEASE BRNQ"/>
    <property type="match status" value="1"/>
</dbReference>
<feature type="transmembrane region" description="Helical" evidence="9">
    <location>
        <begin position="224"/>
        <end position="246"/>
    </location>
</feature>
<dbReference type="GO" id="GO:0015188">
    <property type="term" value="F:L-isoleucine transmembrane transporter activity"/>
    <property type="evidence" value="ECO:0007669"/>
    <property type="project" value="TreeGrafter"/>
</dbReference>
<evidence type="ECO:0000313" key="10">
    <source>
        <dbReference type="EMBL" id="PCI92074.1"/>
    </source>
</evidence>
<evidence type="ECO:0000256" key="8">
    <source>
        <dbReference type="ARBA" id="ARBA00023136"/>
    </source>
</evidence>
<proteinExistence type="inferred from homology"/>
<comment type="similarity">
    <text evidence="2">Belongs to the branched chain amino acid transporter family.</text>
</comment>
<feature type="transmembrane region" description="Helical" evidence="9">
    <location>
        <begin position="72"/>
        <end position="92"/>
    </location>
</feature>
<name>A0A2A4YBH2_UNCAE</name>
<dbReference type="EMBL" id="NVUU01000119">
    <property type="protein sequence ID" value="PCI92074.1"/>
    <property type="molecule type" value="Genomic_DNA"/>
</dbReference>
<dbReference type="AlphaFoldDB" id="A0A2A4YBH2"/>
<comment type="subcellular location">
    <subcellularLocation>
        <location evidence="1">Cell membrane</location>
        <topology evidence="1">Multi-pass membrane protein</topology>
    </subcellularLocation>
</comment>
<organism evidence="10 11">
    <name type="scientific">Aerophobetes bacterium</name>
    <dbReference type="NCBI Taxonomy" id="2030807"/>
    <lineage>
        <taxon>Bacteria</taxon>
        <taxon>Candidatus Aerophobota</taxon>
    </lineage>
</organism>
<feature type="transmembrane region" description="Helical" evidence="9">
    <location>
        <begin position="140"/>
        <end position="164"/>
    </location>
</feature>
<evidence type="ECO:0000256" key="9">
    <source>
        <dbReference type="SAM" id="Phobius"/>
    </source>
</evidence>
<comment type="caution">
    <text evidence="10">The sequence shown here is derived from an EMBL/GenBank/DDBJ whole genome shotgun (WGS) entry which is preliminary data.</text>
</comment>
<evidence type="ECO:0000256" key="7">
    <source>
        <dbReference type="ARBA" id="ARBA00022989"/>
    </source>
</evidence>
<feature type="transmembrane region" description="Helical" evidence="9">
    <location>
        <begin position="266"/>
        <end position="294"/>
    </location>
</feature>
<dbReference type="GO" id="GO:0015818">
    <property type="term" value="P:isoleucine transport"/>
    <property type="evidence" value="ECO:0007669"/>
    <property type="project" value="TreeGrafter"/>
</dbReference>
<feature type="transmembrane region" description="Helical" evidence="9">
    <location>
        <begin position="315"/>
        <end position="332"/>
    </location>
</feature>
<evidence type="ECO:0000256" key="2">
    <source>
        <dbReference type="ARBA" id="ARBA00008540"/>
    </source>
</evidence>
<dbReference type="GO" id="GO:0005886">
    <property type="term" value="C:plasma membrane"/>
    <property type="evidence" value="ECO:0007669"/>
    <property type="project" value="UniProtKB-SubCell"/>
</dbReference>
<evidence type="ECO:0000256" key="6">
    <source>
        <dbReference type="ARBA" id="ARBA00022970"/>
    </source>
</evidence>
<keyword evidence="4" id="KW-1003">Cell membrane</keyword>
<gene>
    <name evidence="10" type="ORF">COB11_07925</name>
</gene>
<evidence type="ECO:0000256" key="3">
    <source>
        <dbReference type="ARBA" id="ARBA00022448"/>
    </source>
</evidence>
<keyword evidence="8 9" id="KW-0472">Membrane</keyword>
<dbReference type="PANTHER" id="PTHR30588">
    <property type="entry name" value="BRANCHED-CHAIN AMINO ACID TRANSPORT SYSTEM 2 CARRIER PROTEIN"/>
    <property type="match status" value="1"/>
</dbReference>
<feature type="transmembrane region" description="Helical" evidence="9">
    <location>
        <begin position="12"/>
        <end position="35"/>
    </location>
</feature>
<evidence type="ECO:0000313" key="11">
    <source>
        <dbReference type="Proteomes" id="UP000217838"/>
    </source>
</evidence>
<protein>
    <recommendedName>
        <fullName evidence="12">Branched-chain amino acid transport system II carrier protein</fullName>
    </recommendedName>
</protein>
<keyword evidence="5 9" id="KW-0812">Transmembrane</keyword>
<dbReference type="InterPro" id="IPR004685">
    <property type="entry name" value="Brnchd-chn_aa_trnsp_Livcs"/>
</dbReference>